<name>A0A225BAQ3_TALAT</name>
<dbReference type="PANTHER" id="PTHR47785">
    <property type="entry name" value="ZN(II)2CYS6 TRANSCRIPTION FACTOR (EUROFUNG)-RELATED-RELATED"/>
    <property type="match status" value="1"/>
</dbReference>
<keyword evidence="3" id="KW-1185">Reference proteome</keyword>
<evidence type="ECO:0000313" key="2">
    <source>
        <dbReference type="EMBL" id="OKL63995.1"/>
    </source>
</evidence>
<protein>
    <recommendedName>
        <fullName evidence="4">Transcription factor domain-containing protein</fullName>
    </recommendedName>
</protein>
<sequence>MNNDPLQQLLDSVETDFPTQDVILLPPTTATVVSSSDSAAEISHSKLEAAMTRRRPAPRGTAAYPQKLIREKPLEVSLPSTAPSVEQQRSSLGYGSPPTPDLQFGADLSTVTIETVLSWDVFQGRFDAQLDIRSVLKNYEMPPSPMTSPVGEAIPLINSMELGSCNRLLNSFLGRVHIANPILDVDLVRGYVHHACLNGINWDAQSCLVLLICALGSIAEAFHDIHPHTSLMARNSPSFALARAFFEASQKRIGLLMRGNGVLEAQCFFYSGVYLMTIQQPMDAWRHFVQAAAVSQGFDFLRRSERSFAGELLLSEDMQRDRASQESIYWTCFKSELEVRMELSLPGFGLQDLSYPSSFPSPPLNYLGDESARAWYYYLAEIALRRLANRILYNLFRHQDNGRFPRINEMVEMTAAFEAEAVDWMASLPPIFSLQTSEEQDDVLKFVLRGHLLDCYEWMYFPFMTETINYGRREPILDEYTRKGLEMCAERIRKNEPGFQHRHHGAWLMLRTCTRSALILLAACHSQMVQDLMPQGWKEAVLSAMNMLRFWEDEVGDARDRLQILTVLMAELGW</sequence>
<evidence type="ECO:0000256" key="1">
    <source>
        <dbReference type="SAM" id="MobiDB-lite"/>
    </source>
</evidence>
<evidence type="ECO:0008006" key="4">
    <source>
        <dbReference type="Google" id="ProtNLM"/>
    </source>
</evidence>
<dbReference type="EMBL" id="LFMY01000001">
    <property type="protein sequence ID" value="OKL63995.1"/>
    <property type="molecule type" value="Genomic_DNA"/>
</dbReference>
<dbReference type="AlphaFoldDB" id="A0A225BAQ3"/>
<evidence type="ECO:0000313" key="3">
    <source>
        <dbReference type="Proteomes" id="UP000214365"/>
    </source>
</evidence>
<proteinExistence type="predicted"/>
<dbReference type="Proteomes" id="UP000214365">
    <property type="component" value="Unassembled WGS sequence"/>
</dbReference>
<reference evidence="2 3" key="1">
    <citation type="submission" date="2015-06" db="EMBL/GenBank/DDBJ databases">
        <title>Talaromyces atroroseus IBT 11181 draft genome.</title>
        <authorList>
            <person name="Rasmussen K.B."/>
            <person name="Rasmussen S."/>
            <person name="Petersen B."/>
            <person name="Sicheritz-Ponten T."/>
            <person name="Mortensen U.H."/>
            <person name="Thrane U."/>
        </authorList>
    </citation>
    <scope>NUCLEOTIDE SEQUENCE [LARGE SCALE GENOMIC DNA]</scope>
    <source>
        <strain evidence="2 3">IBT 11181</strain>
    </source>
</reference>
<feature type="compositionally biased region" description="Polar residues" evidence="1">
    <location>
        <begin position="78"/>
        <end position="93"/>
    </location>
</feature>
<dbReference type="CDD" id="cd12148">
    <property type="entry name" value="fungal_TF_MHR"/>
    <property type="match status" value="1"/>
</dbReference>
<dbReference type="STRING" id="1441469.A0A225BAQ3"/>
<dbReference type="PANTHER" id="PTHR47785:SF7">
    <property type="entry name" value="ZN(II)2CYS6 TRANSCRIPTION FACTOR (EUROFUNG)"/>
    <property type="match status" value="1"/>
</dbReference>
<gene>
    <name evidence="2" type="ORF">UA08_00125</name>
</gene>
<dbReference type="InterPro" id="IPR053181">
    <property type="entry name" value="EcdB-like_regulator"/>
</dbReference>
<dbReference type="OrthoDB" id="4356994at2759"/>
<dbReference type="RefSeq" id="XP_020124116.1">
    <property type="nucleotide sequence ID" value="XM_020259897.1"/>
</dbReference>
<comment type="caution">
    <text evidence="2">The sequence shown here is derived from an EMBL/GenBank/DDBJ whole genome shotgun (WGS) entry which is preliminary data.</text>
</comment>
<organism evidence="2 3">
    <name type="scientific">Talaromyces atroroseus</name>
    <dbReference type="NCBI Taxonomy" id="1441469"/>
    <lineage>
        <taxon>Eukaryota</taxon>
        <taxon>Fungi</taxon>
        <taxon>Dikarya</taxon>
        <taxon>Ascomycota</taxon>
        <taxon>Pezizomycotina</taxon>
        <taxon>Eurotiomycetes</taxon>
        <taxon>Eurotiomycetidae</taxon>
        <taxon>Eurotiales</taxon>
        <taxon>Trichocomaceae</taxon>
        <taxon>Talaromyces</taxon>
        <taxon>Talaromyces sect. Trachyspermi</taxon>
    </lineage>
</organism>
<dbReference type="GeneID" id="30999880"/>
<feature type="region of interest" description="Disordered" evidence="1">
    <location>
        <begin position="73"/>
        <end position="98"/>
    </location>
</feature>
<accession>A0A225BAQ3</accession>